<gene>
    <name evidence="12" type="primary">LOC107227608</name>
</gene>
<dbReference type="AlphaFoldDB" id="A0A6J0CCI9"/>
<reference evidence="12" key="1">
    <citation type="submission" date="2025-08" db="UniProtKB">
        <authorList>
            <consortium name="RefSeq"/>
        </authorList>
    </citation>
    <scope>IDENTIFICATION</scope>
    <source>
        <tissue evidence="12">Thorax and Abdomen</tissue>
    </source>
</reference>
<organism evidence="12">
    <name type="scientific">Neodiprion lecontei</name>
    <name type="common">Redheaded pine sawfly</name>
    <dbReference type="NCBI Taxonomy" id="441921"/>
    <lineage>
        <taxon>Eukaryota</taxon>
        <taxon>Metazoa</taxon>
        <taxon>Ecdysozoa</taxon>
        <taxon>Arthropoda</taxon>
        <taxon>Hexapoda</taxon>
        <taxon>Insecta</taxon>
        <taxon>Pterygota</taxon>
        <taxon>Neoptera</taxon>
        <taxon>Endopterygota</taxon>
        <taxon>Hymenoptera</taxon>
        <taxon>Tenthredinoidea</taxon>
        <taxon>Diprionidae</taxon>
        <taxon>Diprioninae</taxon>
        <taxon>Neodiprion</taxon>
    </lineage>
</organism>
<evidence type="ECO:0000256" key="8">
    <source>
        <dbReference type="PROSITE-ProRule" id="PRU00282"/>
    </source>
</evidence>
<keyword evidence="3 9" id="KW-0813">Transport</keyword>
<evidence type="ECO:0000256" key="1">
    <source>
        <dbReference type="ARBA" id="ARBA00004141"/>
    </source>
</evidence>
<feature type="repeat" description="Solcar" evidence="8">
    <location>
        <begin position="8"/>
        <end position="81"/>
    </location>
</feature>
<dbReference type="Pfam" id="PF00153">
    <property type="entry name" value="Mito_carr"/>
    <property type="match status" value="2"/>
</dbReference>
<feature type="transmembrane region" description="Helical" evidence="10">
    <location>
        <begin position="52"/>
        <end position="72"/>
    </location>
</feature>
<dbReference type="PANTHER" id="PTHR45667">
    <property type="entry name" value="S-ADENOSYLMETHIONINE MITOCHONDRIAL CARRIER PROTEIN"/>
    <property type="match status" value="1"/>
</dbReference>
<comment type="similarity">
    <text evidence="2 9">Belongs to the mitochondrial carrier (TC 2.A.29) family.</text>
</comment>
<keyword evidence="6 10" id="KW-1133">Transmembrane helix</keyword>
<dbReference type="PROSITE" id="PS50920">
    <property type="entry name" value="SOLCAR"/>
    <property type="match status" value="3"/>
</dbReference>
<feature type="repeat" description="Solcar" evidence="8">
    <location>
        <begin position="90"/>
        <end position="163"/>
    </location>
</feature>
<evidence type="ECO:0000313" key="11">
    <source>
        <dbReference type="Proteomes" id="UP000829291"/>
    </source>
</evidence>
<evidence type="ECO:0000256" key="9">
    <source>
        <dbReference type="RuleBase" id="RU000488"/>
    </source>
</evidence>
<evidence type="ECO:0000256" key="4">
    <source>
        <dbReference type="ARBA" id="ARBA00022692"/>
    </source>
</evidence>
<protein>
    <submittedName>
        <fullName evidence="12">S-adenosylmethionine mitochondrial carrier protein isoform X1</fullName>
    </submittedName>
</protein>
<comment type="subcellular location">
    <subcellularLocation>
        <location evidence="1">Membrane</location>
        <topology evidence="1">Multi-pass membrane protein</topology>
    </subcellularLocation>
</comment>
<dbReference type="FunCoup" id="A0A6J0CCI9">
    <property type="interactions" value="813"/>
</dbReference>
<feature type="transmembrane region" description="Helical" evidence="10">
    <location>
        <begin position="12"/>
        <end position="31"/>
    </location>
</feature>
<dbReference type="GO" id="GO:0005743">
    <property type="term" value="C:mitochondrial inner membrane"/>
    <property type="evidence" value="ECO:0007669"/>
    <property type="project" value="UniProtKB-SubCell"/>
</dbReference>
<evidence type="ECO:0000256" key="7">
    <source>
        <dbReference type="ARBA" id="ARBA00023136"/>
    </source>
</evidence>
<sequence length="274" mass="30342">MTVPNSKNSFLTSLVSGGAAGTFVDVALFPLDTLKTRLQSQRGFLQSGGFTGLYHGIKPVILGSAPTAALFFVTYDSVKIFLKPKVDERHHFLIYMGGATFSEMVACLIRVPVEVVKQRNQALLYGKERLGIKLLYRGYWSTVLRDTPFSLLQFPLWEYFKHSWSHKVDRELKPWEGAVCGAVAGGISAAVTTPLDVAKTRIMLSSVTVGSSELKIFFVLRALYREKGVQGLFAGISPRVVWITAGGFIFFGIYEETKVIMGKLFSTKTRVPNL</sequence>
<keyword evidence="5" id="KW-0677">Repeat</keyword>
<dbReference type="InParanoid" id="A0A6J0CCI9"/>
<name>A0A6J0CCI9_NEOLC</name>
<proteinExistence type="inferred from homology"/>
<dbReference type="InterPro" id="IPR018108">
    <property type="entry name" value="MCP_transmembrane"/>
</dbReference>
<accession>A0A6J0CCI9</accession>
<feature type="transmembrane region" description="Helical" evidence="10">
    <location>
        <begin position="236"/>
        <end position="254"/>
    </location>
</feature>
<dbReference type="SUPFAM" id="SSF103506">
    <property type="entry name" value="Mitochondrial carrier"/>
    <property type="match status" value="1"/>
</dbReference>
<keyword evidence="7 8" id="KW-0472">Membrane</keyword>
<keyword evidence="11" id="KW-1185">Reference proteome</keyword>
<dbReference type="KEGG" id="nlo:107227608"/>
<dbReference type="Proteomes" id="UP000829291">
    <property type="component" value="Chromosome 2"/>
</dbReference>
<evidence type="ECO:0000256" key="10">
    <source>
        <dbReference type="SAM" id="Phobius"/>
    </source>
</evidence>
<dbReference type="InterPro" id="IPR023395">
    <property type="entry name" value="MCP_dom_sf"/>
</dbReference>
<evidence type="ECO:0000313" key="12">
    <source>
        <dbReference type="RefSeq" id="XP_015524292.2"/>
    </source>
</evidence>
<evidence type="ECO:0000256" key="5">
    <source>
        <dbReference type="ARBA" id="ARBA00022737"/>
    </source>
</evidence>
<dbReference type="RefSeq" id="XP_015524292.2">
    <property type="nucleotide sequence ID" value="XM_015668806.2"/>
</dbReference>
<evidence type="ECO:0000256" key="2">
    <source>
        <dbReference type="ARBA" id="ARBA00006375"/>
    </source>
</evidence>
<dbReference type="OrthoDB" id="276989at2759"/>
<dbReference type="GeneID" id="107227608"/>
<keyword evidence="4 8" id="KW-0812">Transmembrane</keyword>
<evidence type="ECO:0000256" key="3">
    <source>
        <dbReference type="ARBA" id="ARBA00022448"/>
    </source>
</evidence>
<dbReference type="Gene3D" id="1.50.40.10">
    <property type="entry name" value="Mitochondrial carrier domain"/>
    <property type="match status" value="2"/>
</dbReference>
<evidence type="ECO:0000256" key="6">
    <source>
        <dbReference type="ARBA" id="ARBA00022989"/>
    </source>
</evidence>
<feature type="repeat" description="Solcar" evidence="8">
    <location>
        <begin position="172"/>
        <end position="260"/>
    </location>
</feature>